<evidence type="ECO:0000313" key="1">
    <source>
        <dbReference type="EMBL" id="CAB4143017.1"/>
    </source>
</evidence>
<name>A0A6J5MBA8_9CAUD</name>
<dbReference type="EMBL" id="LR796423">
    <property type="protein sequence ID" value="CAB4143017.1"/>
    <property type="molecule type" value="Genomic_DNA"/>
</dbReference>
<gene>
    <name evidence="1" type="ORF">UFOVP447_64</name>
</gene>
<protein>
    <submittedName>
        <fullName evidence="1">Uncharacterized protein</fullName>
    </submittedName>
</protein>
<proteinExistence type="predicted"/>
<accession>A0A6J5MBA8</accession>
<organism evidence="1">
    <name type="scientific">uncultured Caudovirales phage</name>
    <dbReference type="NCBI Taxonomy" id="2100421"/>
    <lineage>
        <taxon>Viruses</taxon>
        <taxon>Duplodnaviria</taxon>
        <taxon>Heunggongvirae</taxon>
        <taxon>Uroviricota</taxon>
        <taxon>Caudoviricetes</taxon>
        <taxon>Peduoviridae</taxon>
        <taxon>Maltschvirus</taxon>
        <taxon>Maltschvirus maltsch</taxon>
    </lineage>
</organism>
<reference evidence="1" key="1">
    <citation type="submission" date="2020-04" db="EMBL/GenBank/DDBJ databases">
        <authorList>
            <person name="Chiriac C."/>
            <person name="Salcher M."/>
            <person name="Ghai R."/>
            <person name="Kavagutti S V."/>
        </authorList>
    </citation>
    <scope>NUCLEOTIDE SEQUENCE</scope>
</reference>
<sequence>MPNSYKDIIITPNRGSNTADPRIEFRGANTTVNTAITLQTYPTSNGTLSFEGSAGQLFSITNDLTGSIFSVNDVSGIPSIEVYANGQIDMAAFGGNVNLNNPVFRSYKENVVSANVTTNAQTLDLSLTNIFDLRLANASIAITFTNPPASGTAFSLTLYCRQDGTGSRVLTWPASVRWPNASPPTMSTGANKIDVFSFFTLDGGTTYLGALSLANTG</sequence>